<dbReference type="RefSeq" id="WP_146889029.1">
    <property type="nucleotide sequence ID" value="NZ_BJXB01000028.1"/>
</dbReference>
<name>A0A511N8D6_DEIC1</name>
<gene>
    <name evidence="1" type="ORF">DC3_47370</name>
</gene>
<keyword evidence="2" id="KW-1185">Reference proteome</keyword>
<dbReference type="EMBL" id="BJXB01000028">
    <property type="protein sequence ID" value="GEM49102.1"/>
    <property type="molecule type" value="Genomic_DNA"/>
</dbReference>
<dbReference type="Pfam" id="PF13376">
    <property type="entry name" value="OmdA"/>
    <property type="match status" value="1"/>
</dbReference>
<dbReference type="OrthoDB" id="9796999at2"/>
<sequence length="186" mass="21574">MTPLSFETPELLDHWLSQNHDTHTELWVKMHRKGTGIPSVTWEDVVEVVLAWGWIDGQRKSLDEVSFLQRITPRRPKSNWSRRNCEIAERLIAEGKMQPSGLVHVEAARQDGRWAQAYAGPAQMEIPEDFLHALAKNPQAQQTYETLNRSNLFAIYHRLQTARKPETRQKRMDEILARLAEGKKLL</sequence>
<protein>
    <submittedName>
        <fullName evidence="1">Uncharacterized protein</fullName>
    </submittedName>
</protein>
<dbReference type="AlphaFoldDB" id="A0A511N8D6"/>
<comment type="caution">
    <text evidence="1">The sequence shown here is derived from an EMBL/GenBank/DDBJ whole genome shotgun (WGS) entry which is preliminary data.</text>
</comment>
<dbReference type="Proteomes" id="UP000321306">
    <property type="component" value="Unassembled WGS sequence"/>
</dbReference>
<evidence type="ECO:0000313" key="2">
    <source>
        <dbReference type="Proteomes" id="UP000321306"/>
    </source>
</evidence>
<organism evidence="1 2">
    <name type="scientific">Deinococcus cellulosilyticus (strain DSM 18568 / NBRC 106333 / KACC 11606 / 5516J-15)</name>
    <dbReference type="NCBI Taxonomy" id="1223518"/>
    <lineage>
        <taxon>Bacteria</taxon>
        <taxon>Thermotogati</taxon>
        <taxon>Deinococcota</taxon>
        <taxon>Deinococci</taxon>
        <taxon>Deinococcales</taxon>
        <taxon>Deinococcaceae</taxon>
        <taxon>Deinococcus</taxon>
    </lineage>
</organism>
<accession>A0A511N8D6</accession>
<reference evidence="1 2" key="1">
    <citation type="submission" date="2019-07" db="EMBL/GenBank/DDBJ databases">
        <title>Whole genome shotgun sequence of Deinococcus cellulosilyticus NBRC 106333.</title>
        <authorList>
            <person name="Hosoyama A."/>
            <person name="Uohara A."/>
            <person name="Ohji S."/>
            <person name="Ichikawa N."/>
        </authorList>
    </citation>
    <scope>NUCLEOTIDE SEQUENCE [LARGE SCALE GENOMIC DNA]</scope>
    <source>
        <strain evidence="1 2">NBRC 106333</strain>
    </source>
</reference>
<evidence type="ECO:0000313" key="1">
    <source>
        <dbReference type="EMBL" id="GEM49102.1"/>
    </source>
</evidence>
<proteinExistence type="predicted"/>